<proteinExistence type="inferred from homology"/>
<evidence type="ECO:0000256" key="10">
    <source>
        <dbReference type="SAM" id="MobiDB-lite"/>
    </source>
</evidence>
<dbReference type="GO" id="GO:0004351">
    <property type="term" value="F:glutamate decarboxylase activity"/>
    <property type="evidence" value="ECO:0007669"/>
    <property type="project" value="UniProtKB-EC"/>
</dbReference>
<dbReference type="STRING" id="683960.A0A1E3PC38"/>
<feature type="region of interest" description="Disordered" evidence="10">
    <location>
        <begin position="522"/>
        <end position="544"/>
    </location>
</feature>
<keyword evidence="12" id="KW-1185">Reference proteome</keyword>
<keyword evidence="4 7" id="KW-0663">Pyridoxal phosphate</keyword>
<evidence type="ECO:0000256" key="6">
    <source>
        <dbReference type="ARBA" id="ARBA00048868"/>
    </source>
</evidence>
<dbReference type="InterPro" id="IPR002129">
    <property type="entry name" value="PyrdxlP-dep_de-COase"/>
</dbReference>
<evidence type="ECO:0000256" key="4">
    <source>
        <dbReference type="ARBA" id="ARBA00022898"/>
    </source>
</evidence>
<sequence length="544" mass="62144">MLTKLIDPEKLEDTILSNSHYHNPNNRKDDTEFVSQNKYQLPENGLSEELTYQLLHNDLSLDGNPTLNLASFVNTFSTETAKELAKENIVKNLADADEYPTLMDLTQRNVSILGKLWNRTSEEPVGTATTGSSEAIMLGGLAMKKIWQERQKAAGKDYYKPNILMGSNAQVALEKFARYFDVEARLIPVSEKSNHVLDLTKIEENIDENTIGIFVILGSTYTGAFEDVEQVSKILDKIEEEKGIYVPIHVDGASGAFVAPFIYPELKWDFRIPRVVSINTSGHKFGLTTAGLGWIIWKDKKHLPEGLIFKLRYLGSVEESYTLNFSRPGYQSIHQYYNFLHLGSKGYREIHHRSLKNARVLSNFLEKTQYFECISNIHRKKGQLTFDPSLSREELANEDNEDSYYNKGLPVVAFKFRDEFKQQYPHIPQALLSTLLRKRGWIIPNYPLPPNEEATEILRVVVRYELTDDLLFRLISDILKTTQALIKSSIFYQQSVDATSAADKNRYIYDLLTSIASGGEEDINSHEKKQDHKKNHHTTFKGTC</sequence>
<comment type="similarity">
    <text evidence="2 8">Belongs to the group II decarboxylase family.</text>
</comment>
<comment type="catalytic activity">
    <reaction evidence="6 9">
        <text>L-glutamate + H(+) = 4-aminobutanoate + CO2</text>
        <dbReference type="Rhea" id="RHEA:17785"/>
        <dbReference type="ChEBI" id="CHEBI:15378"/>
        <dbReference type="ChEBI" id="CHEBI:16526"/>
        <dbReference type="ChEBI" id="CHEBI:29985"/>
        <dbReference type="ChEBI" id="CHEBI:59888"/>
        <dbReference type="EC" id="4.1.1.15"/>
    </reaction>
</comment>
<dbReference type="SUPFAM" id="SSF53383">
    <property type="entry name" value="PLP-dependent transferases"/>
    <property type="match status" value="1"/>
</dbReference>
<evidence type="ECO:0000256" key="1">
    <source>
        <dbReference type="ARBA" id="ARBA00001933"/>
    </source>
</evidence>
<evidence type="ECO:0000256" key="5">
    <source>
        <dbReference type="ARBA" id="ARBA00023239"/>
    </source>
</evidence>
<gene>
    <name evidence="11" type="ORF">WICANDRAFT_60915</name>
</gene>
<dbReference type="NCBIfam" id="TIGR01788">
    <property type="entry name" value="Glu-decarb-GAD"/>
    <property type="match status" value="1"/>
</dbReference>
<name>A0A1E3PC38_WICAA</name>
<dbReference type="EMBL" id="KV454208">
    <property type="protein sequence ID" value="ODQ62870.1"/>
    <property type="molecule type" value="Genomic_DNA"/>
</dbReference>
<dbReference type="InterPro" id="IPR015424">
    <property type="entry name" value="PyrdxlP-dep_Trfase"/>
</dbReference>
<evidence type="ECO:0000313" key="12">
    <source>
        <dbReference type="Proteomes" id="UP000094112"/>
    </source>
</evidence>
<dbReference type="GO" id="GO:0006538">
    <property type="term" value="P:L-glutamate catabolic process"/>
    <property type="evidence" value="ECO:0007669"/>
    <property type="project" value="EnsemblFungi"/>
</dbReference>
<evidence type="ECO:0000256" key="2">
    <source>
        <dbReference type="ARBA" id="ARBA00009533"/>
    </source>
</evidence>
<evidence type="ECO:0000256" key="8">
    <source>
        <dbReference type="RuleBase" id="RU000382"/>
    </source>
</evidence>
<feature type="compositionally biased region" description="Basic residues" evidence="10">
    <location>
        <begin position="531"/>
        <end position="544"/>
    </location>
</feature>
<comment type="cofactor">
    <cofactor evidence="1 7 8">
        <name>pyridoxal 5'-phosphate</name>
        <dbReference type="ChEBI" id="CHEBI:597326"/>
    </cofactor>
</comment>
<dbReference type="Gene3D" id="3.40.640.10">
    <property type="entry name" value="Type I PLP-dependent aspartate aminotransferase-like (Major domain)"/>
    <property type="match status" value="1"/>
</dbReference>
<dbReference type="RefSeq" id="XP_019042077.1">
    <property type="nucleotide sequence ID" value="XM_019183081.1"/>
</dbReference>
<dbReference type="PANTHER" id="PTHR43321:SF3">
    <property type="entry name" value="GLUTAMATE DECARBOXYLASE"/>
    <property type="match status" value="1"/>
</dbReference>
<protein>
    <recommendedName>
        <fullName evidence="3 9">Glutamate decarboxylase</fullName>
        <ecNumber evidence="3 9">4.1.1.15</ecNumber>
    </recommendedName>
</protein>
<dbReference type="Gene3D" id="4.10.280.50">
    <property type="match status" value="1"/>
</dbReference>
<dbReference type="InterPro" id="IPR010107">
    <property type="entry name" value="Glutamate_decarboxylase"/>
</dbReference>
<evidence type="ECO:0000256" key="3">
    <source>
        <dbReference type="ARBA" id="ARBA00012421"/>
    </source>
</evidence>
<dbReference type="EC" id="4.1.1.15" evidence="3 9"/>
<dbReference type="Gene3D" id="3.90.1150.160">
    <property type="match status" value="1"/>
</dbReference>
<dbReference type="AlphaFoldDB" id="A0A1E3PC38"/>
<dbReference type="Proteomes" id="UP000094112">
    <property type="component" value="Unassembled WGS sequence"/>
</dbReference>
<dbReference type="OrthoDB" id="5152799at2759"/>
<keyword evidence="5 8" id="KW-0456">Lyase</keyword>
<dbReference type="GO" id="GO:0034599">
    <property type="term" value="P:cellular response to oxidative stress"/>
    <property type="evidence" value="ECO:0007669"/>
    <property type="project" value="EnsemblFungi"/>
</dbReference>
<dbReference type="Pfam" id="PF00282">
    <property type="entry name" value="Pyridoxal_deC"/>
    <property type="match status" value="1"/>
</dbReference>
<dbReference type="FunFam" id="3.40.640.10:FF:000017">
    <property type="entry name" value="Glutamate decarboxylase"/>
    <property type="match status" value="1"/>
</dbReference>
<dbReference type="GO" id="GO:0005829">
    <property type="term" value="C:cytosol"/>
    <property type="evidence" value="ECO:0007669"/>
    <property type="project" value="TreeGrafter"/>
</dbReference>
<dbReference type="InterPro" id="IPR015421">
    <property type="entry name" value="PyrdxlP-dep_Trfase_major"/>
</dbReference>
<evidence type="ECO:0000256" key="9">
    <source>
        <dbReference type="RuleBase" id="RU361171"/>
    </source>
</evidence>
<dbReference type="GO" id="GO:0030170">
    <property type="term" value="F:pyridoxal phosphate binding"/>
    <property type="evidence" value="ECO:0007669"/>
    <property type="project" value="InterPro"/>
</dbReference>
<dbReference type="GeneID" id="30200327"/>
<feature type="modified residue" description="N6-(pyridoxal phosphate)lysine" evidence="7">
    <location>
        <position position="284"/>
    </location>
</feature>
<dbReference type="PANTHER" id="PTHR43321">
    <property type="entry name" value="GLUTAMATE DECARBOXYLASE"/>
    <property type="match status" value="1"/>
</dbReference>
<organism evidence="11 12">
    <name type="scientific">Wickerhamomyces anomalus (strain ATCC 58044 / CBS 1984 / NCYC 433 / NRRL Y-366-8)</name>
    <name type="common">Yeast</name>
    <name type="synonym">Hansenula anomala</name>
    <dbReference type="NCBI Taxonomy" id="683960"/>
    <lineage>
        <taxon>Eukaryota</taxon>
        <taxon>Fungi</taxon>
        <taxon>Dikarya</taxon>
        <taxon>Ascomycota</taxon>
        <taxon>Saccharomycotina</taxon>
        <taxon>Saccharomycetes</taxon>
        <taxon>Phaffomycetales</taxon>
        <taxon>Wickerhamomycetaceae</taxon>
        <taxon>Wickerhamomyces</taxon>
    </lineage>
</organism>
<evidence type="ECO:0000256" key="7">
    <source>
        <dbReference type="PIRSR" id="PIRSR602129-50"/>
    </source>
</evidence>
<keyword evidence="9" id="KW-0210">Decarboxylase</keyword>
<accession>A0A1E3PC38</accession>
<evidence type="ECO:0000313" key="11">
    <source>
        <dbReference type="EMBL" id="ODQ62870.1"/>
    </source>
</evidence>
<reference evidence="11 12" key="1">
    <citation type="journal article" date="2016" name="Proc. Natl. Acad. Sci. U.S.A.">
        <title>Comparative genomics of biotechnologically important yeasts.</title>
        <authorList>
            <person name="Riley R."/>
            <person name="Haridas S."/>
            <person name="Wolfe K.H."/>
            <person name="Lopes M.R."/>
            <person name="Hittinger C.T."/>
            <person name="Goeker M."/>
            <person name="Salamov A.A."/>
            <person name="Wisecaver J.H."/>
            <person name="Long T.M."/>
            <person name="Calvey C.H."/>
            <person name="Aerts A.L."/>
            <person name="Barry K.W."/>
            <person name="Choi C."/>
            <person name="Clum A."/>
            <person name="Coughlan A.Y."/>
            <person name="Deshpande S."/>
            <person name="Douglass A.P."/>
            <person name="Hanson S.J."/>
            <person name="Klenk H.-P."/>
            <person name="LaButti K.M."/>
            <person name="Lapidus A."/>
            <person name="Lindquist E.A."/>
            <person name="Lipzen A.M."/>
            <person name="Meier-Kolthoff J.P."/>
            <person name="Ohm R.A."/>
            <person name="Otillar R.P."/>
            <person name="Pangilinan J.L."/>
            <person name="Peng Y."/>
            <person name="Rokas A."/>
            <person name="Rosa C.A."/>
            <person name="Scheuner C."/>
            <person name="Sibirny A.A."/>
            <person name="Slot J.C."/>
            <person name="Stielow J.B."/>
            <person name="Sun H."/>
            <person name="Kurtzman C.P."/>
            <person name="Blackwell M."/>
            <person name="Grigoriev I.V."/>
            <person name="Jeffries T.W."/>
        </authorList>
    </citation>
    <scope>NUCLEOTIDE SEQUENCE [LARGE SCALE GENOMIC DNA]</scope>
    <source>
        <strain evidence="12">ATCC 58044 / CBS 1984 / NCYC 433 / NRRL Y-366-8</strain>
    </source>
</reference>